<dbReference type="EMBL" id="GGEC01082416">
    <property type="protein sequence ID" value="MBX62900.1"/>
    <property type="molecule type" value="Transcribed_RNA"/>
</dbReference>
<reference evidence="1" key="1">
    <citation type="submission" date="2018-02" db="EMBL/GenBank/DDBJ databases">
        <title>Rhizophora mucronata_Transcriptome.</title>
        <authorList>
            <person name="Meera S.P."/>
            <person name="Sreeshan A."/>
            <person name="Augustine A."/>
        </authorList>
    </citation>
    <scope>NUCLEOTIDE SEQUENCE</scope>
    <source>
        <tissue evidence="1">Leaf</tissue>
    </source>
</reference>
<dbReference type="AlphaFoldDB" id="A0A2P2Q7H5"/>
<accession>A0A2P2Q7H5</accession>
<organism evidence="1">
    <name type="scientific">Rhizophora mucronata</name>
    <name type="common">Asiatic mangrove</name>
    <dbReference type="NCBI Taxonomy" id="61149"/>
    <lineage>
        <taxon>Eukaryota</taxon>
        <taxon>Viridiplantae</taxon>
        <taxon>Streptophyta</taxon>
        <taxon>Embryophyta</taxon>
        <taxon>Tracheophyta</taxon>
        <taxon>Spermatophyta</taxon>
        <taxon>Magnoliopsida</taxon>
        <taxon>eudicotyledons</taxon>
        <taxon>Gunneridae</taxon>
        <taxon>Pentapetalae</taxon>
        <taxon>rosids</taxon>
        <taxon>fabids</taxon>
        <taxon>Malpighiales</taxon>
        <taxon>Rhizophoraceae</taxon>
        <taxon>Rhizophora</taxon>
    </lineage>
</organism>
<sequence length="30" mass="3453">MSKMIGTARIITKMKPHISATTIFHAYYIQ</sequence>
<evidence type="ECO:0000313" key="1">
    <source>
        <dbReference type="EMBL" id="MBX62900.1"/>
    </source>
</evidence>
<name>A0A2P2Q7H5_RHIMU</name>
<protein>
    <submittedName>
        <fullName evidence="1">Uncharacterized protein</fullName>
    </submittedName>
</protein>
<proteinExistence type="predicted"/>